<dbReference type="InterPro" id="IPR014445">
    <property type="entry name" value="Gln-dep_NAD_synthase"/>
</dbReference>
<dbReference type="Pfam" id="PF00795">
    <property type="entry name" value="CN_hydrolase"/>
    <property type="match status" value="1"/>
</dbReference>
<dbReference type="InterPro" id="IPR003010">
    <property type="entry name" value="C-N_Hydrolase"/>
</dbReference>
<keyword evidence="6" id="KW-0067">ATP-binding</keyword>
<dbReference type="PANTHER" id="PTHR23090">
    <property type="entry name" value="NH 3 /GLUTAMINE-DEPENDENT NAD + SYNTHETASE"/>
    <property type="match status" value="1"/>
</dbReference>
<gene>
    <name evidence="10" type="ORF">UFOPK1788_00260</name>
</gene>
<dbReference type="InterPro" id="IPR003694">
    <property type="entry name" value="NAD_synthase"/>
</dbReference>
<dbReference type="NCBIfam" id="NF010588">
    <property type="entry name" value="PRK13981.1"/>
    <property type="match status" value="1"/>
</dbReference>
<dbReference type="Gene3D" id="3.60.110.10">
    <property type="entry name" value="Carbon-nitrogen hydrolase"/>
    <property type="match status" value="1"/>
</dbReference>
<dbReference type="GO" id="GO:0003952">
    <property type="term" value="F:NAD+ synthase (glutamine-hydrolyzing) activity"/>
    <property type="evidence" value="ECO:0007669"/>
    <property type="project" value="UniProtKB-EC"/>
</dbReference>
<comment type="pathway">
    <text evidence="1">Cofactor biosynthesis; NAD(+) biosynthesis; NAD(+) from deamido-NAD(+) (L-Gln route): step 1/1.</text>
</comment>
<dbReference type="PANTHER" id="PTHR23090:SF9">
    <property type="entry name" value="GLUTAMINE-DEPENDENT NAD(+) SYNTHETASE"/>
    <property type="match status" value="1"/>
</dbReference>
<dbReference type="PROSITE" id="PS50263">
    <property type="entry name" value="CN_HYDROLASE"/>
    <property type="match status" value="1"/>
</dbReference>
<keyword evidence="5" id="KW-0547">Nucleotide-binding</keyword>
<feature type="domain" description="CN hydrolase" evidence="9">
    <location>
        <begin position="4"/>
        <end position="255"/>
    </location>
</feature>
<comment type="similarity">
    <text evidence="2">In the C-terminal section; belongs to the NAD synthetase family.</text>
</comment>
<dbReference type="SUPFAM" id="SSF56317">
    <property type="entry name" value="Carbon-nitrogen hydrolase"/>
    <property type="match status" value="1"/>
</dbReference>
<feature type="region of interest" description="Disordered" evidence="8">
    <location>
        <begin position="453"/>
        <end position="484"/>
    </location>
</feature>
<protein>
    <recommendedName>
        <fullName evidence="3">NAD(+) synthase (glutamine-hydrolyzing)</fullName>
        <ecNumber evidence="3">6.3.5.1</ecNumber>
    </recommendedName>
</protein>
<dbReference type="SUPFAM" id="SSF52402">
    <property type="entry name" value="Adenine nucleotide alpha hydrolases-like"/>
    <property type="match status" value="1"/>
</dbReference>
<dbReference type="UniPathway" id="UPA00253">
    <property type="reaction ID" value="UER00334"/>
</dbReference>
<dbReference type="GO" id="GO:0005524">
    <property type="term" value="F:ATP binding"/>
    <property type="evidence" value="ECO:0007669"/>
    <property type="project" value="UniProtKB-KW"/>
</dbReference>
<evidence type="ECO:0000259" key="9">
    <source>
        <dbReference type="PROSITE" id="PS50263"/>
    </source>
</evidence>
<dbReference type="HAMAP" id="MF_02090">
    <property type="entry name" value="NadE_glutamine_dep"/>
    <property type="match status" value="1"/>
</dbReference>
<dbReference type="FunFam" id="3.40.50.620:FF:000106">
    <property type="entry name" value="Glutamine-dependent NAD(+) synthetase"/>
    <property type="match status" value="1"/>
</dbReference>
<dbReference type="EC" id="6.3.5.1" evidence="3"/>
<evidence type="ECO:0000256" key="1">
    <source>
        <dbReference type="ARBA" id="ARBA00005188"/>
    </source>
</evidence>
<dbReference type="GO" id="GO:0005737">
    <property type="term" value="C:cytoplasm"/>
    <property type="evidence" value="ECO:0007669"/>
    <property type="project" value="InterPro"/>
</dbReference>
<accession>A0A6J6FFG9</accession>
<dbReference type="AlphaFoldDB" id="A0A6J6FFG9"/>
<evidence type="ECO:0000256" key="5">
    <source>
        <dbReference type="ARBA" id="ARBA00022741"/>
    </source>
</evidence>
<dbReference type="CDD" id="cd00553">
    <property type="entry name" value="NAD_synthase"/>
    <property type="match status" value="1"/>
</dbReference>
<organism evidence="10">
    <name type="scientific">freshwater metagenome</name>
    <dbReference type="NCBI Taxonomy" id="449393"/>
    <lineage>
        <taxon>unclassified sequences</taxon>
        <taxon>metagenomes</taxon>
        <taxon>ecological metagenomes</taxon>
    </lineage>
</organism>
<dbReference type="CDD" id="cd07570">
    <property type="entry name" value="GAT_Gln-NAD-synth"/>
    <property type="match status" value="1"/>
</dbReference>
<evidence type="ECO:0000256" key="3">
    <source>
        <dbReference type="ARBA" id="ARBA00012743"/>
    </source>
</evidence>
<reference evidence="10" key="1">
    <citation type="submission" date="2020-05" db="EMBL/GenBank/DDBJ databases">
        <authorList>
            <person name="Chiriac C."/>
            <person name="Salcher M."/>
            <person name="Ghai R."/>
            <person name="Kavagutti S V."/>
        </authorList>
    </citation>
    <scope>NUCLEOTIDE SEQUENCE</scope>
</reference>
<evidence type="ECO:0000256" key="7">
    <source>
        <dbReference type="ARBA" id="ARBA00023027"/>
    </source>
</evidence>
<evidence type="ECO:0000256" key="8">
    <source>
        <dbReference type="SAM" id="MobiDB-lite"/>
    </source>
</evidence>
<dbReference type="InterPro" id="IPR014729">
    <property type="entry name" value="Rossmann-like_a/b/a_fold"/>
</dbReference>
<evidence type="ECO:0000256" key="6">
    <source>
        <dbReference type="ARBA" id="ARBA00022840"/>
    </source>
</evidence>
<keyword evidence="4" id="KW-0436">Ligase</keyword>
<evidence type="ECO:0000313" key="10">
    <source>
        <dbReference type="EMBL" id="CAB4586459.1"/>
    </source>
</evidence>
<dbReference type="EMBL" id="CAEZUE010000019">
    <property type="protein sequence ID" value="CAB4586459.1"/>
    <property type="molecule type" value="Genomic_DNA"/>
</dbReference>
<dbReference type="NCBIfam" id="TIGR00552">
    <property type="entry name" value="nadE"/>
    <property type="match status" value="1"/>
</dbReference>
<dbReference type="GO" id="GO:0004359">
    <property type="term" value="F:glutaminase activity"/>
    <property type="evidence" value="ECO:0007669"/>
    <property type="project" value="InterPro"/>
</dbReference>
<dbReference type="InterPro" id="IPR036526">
    <property type="entry name" value="C-N_Hydrolase_sf"/>
</dbReference>
<sequence length="562" mass="60466">MSRIRFALAQINPIVGDIAGNARLIIDAVSEASENSASVVAFPEMALTGYPIEDLAFNLDFVRESMSGVDELARTLRTKGLGDIAVVVGYIRESDETSHGGAIAHNSLAVLFEGDVVEIYDKQHLPNYSVFDEQRVFNPGKTDSVVTVGGVTTGLLICEDLWRDDGPTARMASLETDVVLVINASPYERTKDDMRMPLMARRAIEFGSPLLYVNLVGGQDDLVFDGDSAVTSASGELISRAPRFAPSILYTDVDGTSNQAGLAVRTHDLASGVEVGDLRDNDERDDVWDALVLGLRDYALKNGFPGIVLGLSGGIDSAVCAVLAADAVGAANVLGVSMPSKWSSEHSKSDALQLAENIGCAYVVEPIAPLVDPLESQLELTGLAAENVQARIRGVILMAKSNQSGHLVLTTGNKSEVAVGYSTMYGDTVGGFAPLKDVPKTLVWALAERRNERARRRGETPPIPQQSISKPPSAELRPDQTDQDSLPDYATLDAILELLIDERQTVAGIVNAGYDLDVVSRVAHLVRISEWKRRQGAIGPRISSMAFGRERRLPITVRRTSL</sequence>
<evidence type="ECO:0000256" key="2">
    <source>
        <dbReference type="ARBA" id="ARBA00007145"/>
    </source>
</evidence>
<name>A0A6J6FFG9_9ZZZZ</name>
<proteinExistence type="inferred from homology"/>
<dbReference type="Gene3D" id="3.40.50.620">
    <property type="entry name" value="HUPs"/>
    <property type="match status" value="1"/>
</dbReference>
<dbReference type="PIRSF" id="PIRSF006630">
    <property type="entry name" value="NADS_GAT"/>
    <property type="match status" value="1"/>
</dbReference>
<dbReference type="Pfam" id="PF02540">
    <property type="entry name" value="NAD_synthase"/>
    <property type="match status" value="1"/>
</dbReference>
<dbReference type="GO" id="GO:0009435">
    <property type="term" value="P:NAD+ biosynthetic process"/>
    <property type="evidence" value="ECO:0007669"/>
    <property type="project" value="UniProtKB-UniPathway"/>
</dbReference>
<evidence type="ECO:0000256" key="4">
    <source>
        <dbReference type="ARBA" id="ARBA00022598"/>
    </source>
</evidence>
<dbReference type="InterPro" id="IPR022310">
    <property type="entry name" value="NAD/GMP_synthase"/>
</dbReference>
<keyword evidence="7" id="KW-0520">NAD</keyword>